<feature type="domain" description="Cupin type-2" evidence="1">
    <location>
        <begin position="41"/>
        <end position="111"/>
    </location>
</feature>
<evidence type="ECO:0000259" key="1">
    <source>
        <dbReference type="Pfam" id="PF07883"/>
    </source>
</evidence>
<dbReference type="InterPro" id="IPR017102">
    <property type="entry name" value="UCP037087"/>
</dbReference>
<evidence type="ECO:0000313" key="2">
    <source>
        <dbReference type="EMBL" id="MDR5654595.1"/>
    </source>
</evidence>
<dbReference type="CDD" id="cd02210">
    <property type="entry name" value="cupin_BLR2406-like"/>
    <property type="match status" value="1"/>
</dbReference>
<organism evidence="2 3">
    <name type="scientific">Ruixingdingia sedimenti</name>
    <dbReference type="NCBI Taxonomy" id="3073604"/>
    <lineage>
        <taxon>Bacteria</taxon>
        <taxon>Pseudomonadati</taxon>
        <taxon>Pseudomonadota</taxon>
        <taxon>Alphaproteobacteria</taxon>
        <taxon>Rhodobacterales</taxon>
        <taxon>Paracoccaceae</taxon>
        <taxon>Ruixingdingia</taxon>
    </lineage>
</organism>
<accession>A0ABU1FCK4</accession>
<name>A0ABU1FCK4_9RHOB</name>
<reference evidence="2 3" key="1">
    <citation type="submission" date="2023-09" db="EMBL/GenBank/DDBJ databases">
        <title>Xinfangfangia sedmenti sp. nov., isolated the sedment.</title>
        <authorList>
            <person name="Xu L."/>
        </authorList>
    </citation>
    <scope>NUCLEOTIDE SEQUENCE [LARGE SCALE GENOMIC DNA]</scope>
    <source>
        <strain evidence="2 3">LG-4</strain>
    </source>
</reference>
<gene>
    <name evidence="2" type="ORF">RGD00_18450</name>
</gene>
<dbReference type="RefSeq" id="WP_310458751.1">
    <property type="nucleotide sequence ID" value="NZ_JAVKPH010000029.1"/>
</dbReference>
<comment type="caution">
    <text evidence="2">The sequence shown here is derived from an EMBL/GenBank/DDBJ whole genome shotgun (WGS) entry which is preliminary data.</text>
</comment>
<keyword evidence="3" id="KW-1185">Reference proteome</keyword>
<dbReference type="PIRSF" id="PIRSF037087">
    <property type="entry name" value="UCP037087"/>
    <property type="match status" value="1"/>
</dbReference>
<proteinExistence type="predicted"/>
<dbReference type="Proteomes" id="UP001247754">
    <property type="component" value="Unassembled WGS sequence"/>
</dbReference>
<dbReference type="EMBL" id="JAVKPH010000029">
    <property type="protein sequence ID" value="MDR5654595.1"/>
    <property type="molecule type" value="Genomic_DNA"/>
</dbReference>
<dbReference type="InterPro" id="IPR014710">
    <property type="entry name" value="RmlC-like_jellyroll"/>
</dbReference>
<protein>
    <submittedName>
        <fullName evidence="2">Cupin domain-containing protein</fullName>
    </submittedName>
</protein>
<dbReference type="InterPro" id="IPR013096">
    <property type="entry name" value="Cupin_2"/>
</dbReference>
<dbReference type="InterPro" id="IPR011051">
    <property type="entry name" value="RmlC_Cupin_sf"/>
</dbReference>
<evidence type="ECO:0000313" key="3">
    <source>
        <dbReference type="Proteomes" id="UP001247754"/>
    </source>
</evidence>
<sequence length="143" mass="14926">MTQKVTILNPDTTAIAKQGMPQFFGISGATAGAQGISMNLTAFGPGGKAKAHYHRGFETAIYGMTGRIALYHGPRLEELSLIVPGTFCFIPAGIPHVAFNLSDSEPATALSARNDPAEQENVVLTPELDGLRDADAAALKTGA</sequence>
<dbReference type="SUPFAM" id="SSF51182">
    <property type="entry name" value="RmlC-like cupins"/>
    <property type="match status" value="1"/>
</dbReference>
<dbReference type="Pfam" id="PF07883">
    <property type="entry name" value="Cupin_2"/>
    <property type="match status" value="1"/>
</dbReference>
<dbReference type="Gene3D" id="2.60.120.10">
    <property type="entry name" value="Jelly Rolls"/>
    <property type="match status" value="1"/>
</dbReference>